<organism evidence="1 2">
    <name type="scientific">Anaerobaca lacustris</name>
    <dbReference type="NCBI Taxonomy" id="3044600"/>
    <lineage>
        <taxon>Bacteria</taxon>
        <taxon>Pseudomonadati</taxon>
        <taxon>Planctomycetota</taxon>
        <taxon>Phycisphaerae</taxon>
        <taxon>Sedimentisphaerales</taxon>
        <taxon>Anaerobacaceae</taxon>
        <taxon>Anaerobaca</taxon>
    </lineage>
</organism>
<dbReference type="RefSeq" id="WP_349244203.1">
    <property type="nucleotide sequence ID" value="NZ_JASCXX010000006.1"/>
</dbReference>
<accession>A0AAW6TVZ9</accession>
<protein>
    <submittedName>
        <fullName evidence="1">Uncharacterized protein</fullName>
    </submittedName>
</protein>
<comment type="caution">
    <text evidence="1">The sequence shown here is derived from an EMBL/GenBank/DDBJ whole genome shotgun (WGS) entry which is preliminary data.</text>
</comment>
<evidence type="ECO:0000313" key="2">
    <source>
        <dbReference type="Proteomes" id="UP001431776"/>
    </source>
</evidence>
<sequence>MPSKDSALKTIRELLDSATWEDIEERVRFLGGLDKGLADIKAGRVVAHEDVQESLKRWLANQEAFSRRSEIQSLMMD</sequence>
<keyword evidence="2" id="KW-1185">Reference proteome</keyword>
<reference evidence="1" key="1">
    <citation type="submission" date="2023-05" db="EMBL/GenBank/DDBJ databases">
        <title>Anaerotaeda fermentans gen. nov., sp. nov., a novel anaerobic planctomycete of the new family within the order Sedimentisphaerales isolated from Taman Peninsula, Russia.</title>
        <authorList>
            <person name="Khomyakova M.A."/>
            <person name="Merkel A.Y."/>
            <person name="Slobodkin A.I."/>
        </authorList>
    </citation>
    <scope>NUCLEOTIDE SEQUENCE</scope>
    <source>
        <strain evidence="1">M17dextr</strain>
    </source>
</reference>
<evidence type="ECO:0000313" key="1">
    <source>
        <dbReference type="EMBL" id="MDI6448795.1"/>
    </source>
</evidence>
<gene>
    <name evidence="1" type="ORF">QJ522_07035</name>
</gene>
<dbReference type="Proteomes" id="UP001431776">
    <property type="component" value="Unassembled WGS sequence"/>
</dbReference>
<proteinExistence type="predicted"/>
<dbReference type="AlphaFoldDB" id="A0AAW6TVZ9"/>
<dbReference type="EMBL" id="JASCXX010000006">
    <property type="protein sequence ID" value="MDI6448795.1"/>
    <property type="molecule type" value="Genomic_DNA"/>
</dbReference>
<name>A0AAW6TVZ9_9BACT</name>